<evidence type="ECO:0000313" key="2">
    <source>
        <dbReference type="Proteomes" id="UP000823937"/>
    </source>
</evidence>
<dbReference type="AlphaFoldDB" id="A0A9D1PLU3"/>
<protein>
    <submittedName>
        <fullName evidence="1">Uncharacterized protein</fullName>
    </submittedName>
</protein>
<dbReference type="PROSITE" id="PS51257">
    <property type="entry name" value="PROKAR_LIPOPROTEIN"/>
    <property type="match status" value="1"/>
</dbReference>
<accession>A0A9D1PLU3</accession>
<sequence length="305" mass="36319">MHKFPIRLPAIICMLLFVSACSDKDKPLIVESDSKREEVITEVDIFQDMMYRLNNVYFPTDVGHLERMSISYEVENDELKLEYKYNTYHEKKEKGLTIPSRISLYVNHEDANNKKFLEGKGRYFALDSLEGYIQERNGQITFLGTDNEYDDEFLYVFDDIEESDSFQAIFDLDMQKRLHLDYVKGYAFFDYLFQLDMEDQSFLDLQHTNFEIKKISMQIVNSFEHDKPSLGSELYITYGYEDYTFTLSMSTLGTRNAPSYRVWEENGYEYYVHGNYSGEQGDEFKIEKEDYKEFIRFINRKITDE</sequence>
<dbReference type="Proteomes" id="UP000823937">
    <property type="component" value="Unassembled WGS sequence"/>
</dbReference>
<comment type="caution">
    <text evidence="1">The sequence shown here is derived from an EMBL/GenBank/DDBJ whole genome shotgun (WGS) entry which is preliminary data.</text>
</comment>
<reference evidence="1" key="1">
    <citation type="journal article" date="2021" name="PeerJ">
        <title>Extensive microbial diversity within the chicken gut microbiome revealed by metagenomics and culture.</title>
        <authorList>
            <person name="Gilroy R."/>
            <person name="Ravi A."/>
            <person name="Getino M."/>
            <person name="Pursley I."/>
            <person name="Horton D.L."/>
            <person name="Alikhan N.F."/>
            <person name="Baker D."/>
            <person name="Gharbi K."/>
            <person name="Hall N."/>
            <person name="Watson M."/>
            <person name="Adriaenssens E.M."/>
            <person name="Foster-Nyarko E."/>
            <person name="Jarju S."/>
            <person name="Secka A."/>
            <person name="Antonio M."/>
            <person name="Oren A."/>
            <person name="Chaudhuri R.R."/>
            <person name="La Ragione R."/>
            <person name="Hildebrand F."/>
            <person name="Pallen M.J."/>
        </authorList>
    </citation>
    <scope>NUCLEOTIDE SEQUENCE</scope>
    <source>
        <strain evidence="1">CHK169-2315</strain>
    </source>
</reference>
<name>A0A9D1PLU3_9BACI</name>
<gene>
    <name evidence="1" type="ORF">H9895_01710</name>
</gene>
<proteinExistence type="predicted"/>
<organism evidence="1 2">
    <name type="scientific">Candidatus Pseudogracilibacillus intestinigallinarum</name>
    <dbReference type="NCBI Taxonomy" id="2838742"/>
    <lineage>
        <taxon>Bacteria</taxon>
        <taxon>Bacillati</taxon>
        <taxon>Bacillota</taxon>
        <taxon>Bacilli</taxon>
        <taxon>Bacillales</taxon>
        <taxon>Bacillaceae</taxon>
        <taxon>Pseudogracilibacillus</taxon>
    </lineage>
</organism>
<reference evidence="1" key="2">
    <citation type="submission" date="2021-04" db="EMBL/GenBank/DDBJ databases">
        <authorList>
            <person name="Gilroy R."/>
        </authorList>
    </citation>
    <scope>NUCLEOTIDE SEQUENCE</scope>
    <source>
        <strain evidence="1">CHK169-2315</strain>
    </source>
</reference>
<evidence type="ECO:0000313" key="1">
    <source>
        <dbReference type="EMBL" id="HIV73778.1"/>
    </source>
</evidence>
<dbReference type="EMBL" id="DXHX01000025">
    <property type="protein sequence ID" value="HIV73778.1"/>
    <property type="molecule type" value="Genomic_DNA"/>
</dbReference>